<keyword evidence="3 7" id="KW-0819">tRNA processing</keyword>
<evidence type="ECO:0000313" key="10">
    <source>
        <dbReference type="EMBL" id="KAF1018496.1"/>
    </source>
</evidence>
<evidence type="ECO:0000256" key="1">
    <source>
        <dbReference type="ARBA" id="ARBA00022490"/>
    </source>
</evidence>
<dbReference type="NCBIfam" id="TIGR02432">
    <property type="entry name" value="lysidine_TilS_N"/>
    <property type="match status" value="1"/>
</dbReference>
<dbReference type="SUPFAM" id="SSF52402">
    <property type="entry name" value="Adenine nucleotide alpha hydrolases-like"/>
    <property type="match status" value="1"/>
</dbReference>
<dbReference type="Proteomes" id="UP000461670">
    <property type="component" value="Unassembled WGS sequence"/>
</dbReference>
<dbReference type="GO" id="GO:0006400">
    <property type="term" value="P:tRNA modification"/>
    <property type="evidence" value="ECO:0007669"/>
    <property type="project" value="UniProtKB-UniRule"/>
</dbReference>
<dbReference type="EMBL" id="WNDQ01000084">
    <property type="protein sequence ID" value="KAF1018496.1"/>
    <property type="molecule type" value="Genomic_DNA"/>
</dbReference>
<accession>A0A7V8FKM7</accession>
<comment type="subcellular location">
    <subcellularLocation>
        <location evidence="7">Cytoplasm</location>
    </subcellularLocation>
</comment>
<dbReference type="SUPFAM" id="SSF82829">
    <property type="entry name" value="MesJ substrate recognition domain-like"/>
    <property type="match status" value="1"/>
</dbReference>
<keyword evidence="2 7" id="KW-0436">Ligase</keyword>
<dbReference type="CDD" id="cd01992">
    <property type="entry name" value="TilS_N"/>
    <property type="match status" value="1"/>
</dbReference>
<dbReference type="PANTHER" id="PTHR43033:SF1">
    <property type="entry name" value="TRNA(ILE)-LYSIDINE SYNTHASE-RELATED"/>
    <property type="match status" value="1"/>
</dbReference>
<evidence type="ECO:0000259" key="9">
    <source>
        <dbReference type="Pfam" id="PF09179"/>
    </source>
</evidence>
<dbReference type="InterPro" id="IPR011063">
    <property type="entry name" value="TilS/TtcA_N"/>
</dbReference>
<feature type="binding site" evidence="7">
    <location>
        <begin position="47"/>
        <end position="52"/>
    </location>
    <ligand>
        <name>ATP</name>
        <dbReference type="ChEBI" id="CHEBI:30616"/>
    </ligand>
</feature>
<comment type="caution">
    <text evidence="10">The sequence shown here is derived from an EMBL/GenBank/DDBJ whole genome shotgun (WGS) entry which is preliminary data.</text>
</comment>
<dbReference type="HAMAP" id="MF_01161">
    <property type="entry name" value="tRNA_Ile_lys_synt"/>
    <property type="match status" value="1"/>
</dbReference>
<dbReference type="GO" id="GO:0005524">
    <property type="term" value="F:ATP binding"/>
    <property type="evidence" value="ECO:0007669"/>
    <property type="project" value="UniProtKB-UniRule"/>
</dbReference>
<dbReference type="Pfam" id="PF09179">
    <property type="entry name" value="TilS"/>
    <property type="match status" value="1"/>
</dbReference>
<dbReference type="Gene3D" id="3.40.50.620">
    <property type="entry name" value="HUPs"/>
    <property type="match status" value="1"/>
</dbReference>
<sequence length="338" mass="36223">MAASTTPRPADLPPELPANAADAAFVVWARQAGDEPLRHAPLAVAYSGGADSTALLHAAARHWPGPVLALHVHHGLQAAADGFEAHCMQVCAALGVVLRTAHVDARHAPGESPEEQARRHRYQALADLALAAGAPCVLLAQHADDQVETLLLALSRGAGMAGLAGMPVSFERHGMRFERPLLAVPAQRIRDDLQQAGIAYVQDPSNEDVSLTRNRIRQQLLPVLGQVFPAFRETFARSARHAAQAQALLEALAQQDLADLGEPPAIAALQRLPRERQANVLRLWLRRTAGRSGSAAQLDALLAQIAACTTRGHRIHLKVAHGHVLREGSRLAWRPGLL</sequence>
<evidence type="ECO:0000256" key="3">
    <source>
        <dbReference type="ARBA" id="ARBA00022694"/>
    </source>
</evidence>
<dbReference type="Gene3D" id="1.20.59.20">
    <property type="match status" value="1"/>
</dbReference>
<evidence type="ECO:0000256" key="7">
    <source>
        <dbReference type="HAMAP-Rule" id="MF_01161"/>
    </source>
</evidence>
<comment type="domain">
    <text evidence="7">The N-terminal region contains the highly conserved SGGXDS motif, predicted to be a P-loop motif involved in ATP binding.</text>
</comment>
<gene>
    <name evidence="7 10" type="primary">tilS</name>
    <name evidence="10" type="ORF">GAK30_03646</name>
</gene>
<dbReference type="InterPro" id="IPR012094">
    <property type="entry name" value="tRNA_Ile_lys_synt"/>
</dbReference>
<keyword evidence="5 7" id="KW-0067">ATP-binding</keyword>
<keyword evidence="1 7" id="KW-0963">Cytoplasm</keyword>
<dbReference type="GO" id="GO:0005737">
    <property type="term" value="C:cytoplasm"/>
    <property type="evidence" value="ECO:0007669"/>
    <property type="project" value="UniProtKB-SubCell"/>
</dbReference>
<proteinExistence type="inferred from homology"/>
<evidence type="ECO:0000256" key="2">
    <source>
        <dbReference type="ARBA" id="ARBA00022598"/>
    </source>
</evidence>
<reference evidence="11" key="1">
    <citation type="journal article" date="2020" name="MBio">
        <title>Horizontal gene transfer to a defensive symbiont with a reduced genome amongst a multipartite beetle microbiome.</title>
        <authorList>
            <person name="Waterworth S.C."/>
            <person name="Florez L.V."/>
            <person name="Rees E.R."/>
            <person name="Hertweck C."/>
            <person name="Kaltenpoth M."/>
            <person name="Kwan J.C."/>
        </authorList>
    </citation>
    <scope>NUCLEOTIDE SEQUENCE [LARGE SCALE GENOMIC DNA]</scope>
</reference>
<dbReference type="AlphaFoldDB" id="A0A7V8FKM7"/>
<dbReference type="PANTHER" id="PTHR43033">
    <property type="entry name" value="TRNA(ILE)-LYSIDINE SYNTHASE-RELATED"/>
    <property type="match status" value="1"/>
</dbReference>
<feature type="domain" description="tRNA(Ile)-lysidine synthase substrate-binding" evidence="9">
    <location>
        <begin position="266"/>
        <end position="327"/>
    </location>
</feature>
<evidence type="ECO:0000256" key="4">
    <source>
        <dbReference type="ARBA" id="ARBA00022741"/>
    </source>
</evidence>
<dbReference type="Pfam" id="PF01171">
    <property type="entry name" value="ATP_bind_3"/>
    <property type="match status" value="1"/>
</dbReference>
<comment type="catalytic activity">
    <reaction evidence="6 7">
        <text>cytidine(34) in tRNA(Ile2) + L-lysine + ATP = lysidine(34) in tRNA(Ile2) + AMP + diphosphate + H(+)</text>
        <dbReference type="Rhea" id="RHEA:43744"/>
        <dbReference type="Rhea" id="RHEA-COMP:10625"/>
        <dbReference type="Rhea" id="RHEA-COMP:10670"/>
        <dbReference type="ChEBI" id="CHEBI:15378"/>
        <dbReference type="ChEBI" id="CHEBI:30616"/>
        <dbReference type="ChEBI" id="CHEBI:32551"/>
        <dbReference type="ChEBI" id="CHEBI:33019"/>
        <dbReference type="ChEBI" id="CHEBI:82748"/>
        <dbReference type="ChEBI" id="CHEBI:83665"/>
        <dbReference type="ChEBI" id="CHEBI:456215"/>
        <dbReference type="EC" id="6.3.4.19"/>
    </reaction>
</comment>
<name>A0A7V8FKM7_9BURK</name>
<evidence type="ECO:0000256" key="6">
    <source>
        <dbReference type="ARBA" id="ARBA00048539"/>
    </source>
</evidence>
<dbReference type="InterPro" id="IPR014729">
    <property type="entry name" value="Rossmann-like_a/b/a_fold"/>
</dbReference>
<organism evidence="10 11">
    <name type="scientific">Paracidovorax wautersii</name>
    <dbReference type="NCBI Taxonomy" id="1177982"/>
    <lineage>
        <taxon>Bacteria</taxon>
        <taxon>Pseudomonadati</taxon>
        <taxon>Pseudomonadota</taxon>
        <taxon>Betaproteobacteria</taxon>
        <taxon>Burkholderiales</taxon>
        <taxon>Comamonadaceae</taxon>
        <taxon>Paracidovorax</taxon>
    </lineage>
</organism>
<dbReference type="InterPro" id="IPR012795">
    <property type="entry name" value="tRNA_Ile_lys_synt_N"/>
</dbReference>
<protein>
    <recommendedName>
        <fullName evidence="7">tRNA(Ile)-lysidine synthase</fullName>
        <ecNumber evidence="7">6.3.4.19</ecNumber>
    </recommendedName>
    <alternativeName>
        <fullName evidence="7">tRNA(Ile)-2-lysyl-cytidine synthase</fullName>
    </alternativeName>
    <alternativeName>
        <fullName evidence="7">tRNA(Ile)-lysidine synthetase</fullName>
    </alternativeName>
</protein>
<dbReference type="InterPro" id="IPR015262">
    <property type="entry name" value="tRNA_Ile_lys_synt_subst-bd"/>
</dbReference>
<dbReference type="GO" id="GO:0032267">
    <property type="term" value="F:tRNA(Ile)-lysidine synthase activity"/>
    <property type="evidence" value="ECO:0007669"/>
    <property type="project" value="UniProtKB-EC"/>
</dbReference>
<comment type="similarity">
    <text evidence="7">Belongs to the tRNA(Ile)-lysidine synthase family.</text>
</comment>
<dbReference type="EC" id="6.3.4.19" evidence="7"/>
<comment type="function">
    <text evidence="7">Ligates lysine onto the cytidine present at position 34 of the AUA codon-specific tRNA(Ile) that contains the anticodon CAU, in an ATP-dependent manner. Cytidine is converted to lysidine, thus changing the amino acid specificity of the tRNA from methionine to isoleucine.</text>
</comment>
<evidence type="ECO:0000313" key="11">
    <source>
        <dbReference type="Proteomes" id="UP000461670"/>
    </source>
</evidence>
<keyword evidence="4 7" id="KW-0547">Nucleotide-binding</keyword>
<evidence type="ECO:0000259" key="8">
    <source>
        <dbReference type="Pfam" id="PF01171"/>
    </source>
</evidence>
<feature type="domain" description="tRNA(Ile)-lysidine/2-thiocytidine synthase N-terminal" evidence="8">
    <location>
        <begin position="43"/>
        <end position="219"/>
    </location>
</feature>
<evidence type="ECO:0000256" key="5">
    <source>
        <dbReference type="ARBA" id="ARBA00022840"/>
    </source>
</evidence>